<comment type="caution">
    <text evidence="10">The sequence shown here is derived from an EMBL/GenBank/DDBJ whole genome shotgun (WGS) entry which is preliminary data.</text>
</comment>
<dbReference type="NCBIfam" id="TIGR01844">
    <property type="entry name" value="type_I_sec_TolC"/>
    <property type="match status" value="1"/>
</dbReference>
<evidence type="ECO:0000313" key="10">
    <source>
        <dbReference type="EMBL" id="TGU70350.1"/>
    </source>
</evidence>
<dbReference type="RefSeq" id="WP_135872824.1">
    <property type="nucleotide sequence ID" value="NZ_SRSC01000005.1"/>
</dbReference>
<evidence type="ECO:0000256" key="6">
    <source>
        <dbReference type="ARBA" id="ARBA00023136"/>
    </source>
</evidence>
<keyword evidence="4" id="KW-1134">Transmembrane beta strand</keyword>
<feature type="chain" id="PRO_5020484425" description="Channel protein TolC" evidence="9">
    <location>
        <begin position="26"/>
        <end position="440"/>
    </location>
</feature>
<proteinExistence type="inferred from homology"/>
<dbReference type="Pfam" id="PF02321">
    <property type="entry name" value="OEP"/>
    <property type="match status" value="2"/>
</dbReference>
<evidence type="ECO:0008006" key="12">
    <source>
        <dbReference type="Google" id="ProtNLM"/>
    </source>
</evidence>
<keyword evidence="7" id="KW-0998">Cell outer membrane</keyword>
<keyword evidence="9" id="KW-0732">Signal</keyword>
<evidence type="ECO:0000313" key="11">
    <source>
        <dbReference type="Proteomes" id="UP000306416"/>
    </source>
</evidence>
<name>A0A4S1CBK2_9BACT</name>
<keyword evidence="11" id="KW-1185">Reference proteome</keyword>
<comment type="similarity">
    <text evidence="2">Belongs to the outer membrane factor (OMF) (TC 1.B.17) family.</text>
</comment>
<evidence type="ECO:0000256" key="8">
    <source>
        <dbReference type="SAM" id="Coils"/>
    </source>
</evidence>
<evidence type="ECO:0000256" key="1">
    <source>
        <dbReference type="ARBA" id="ARBA00004442"/>
    </source>
</evidence>
<evidence type="ECO:0000256" key="4">
    <source>
        <dbReference type="ARBA" id="ARBA00022452"/>
    </source>
</evidence>
<comment type="subcellular location">
    <subcellularLocation>
        <location evidence="1">Cell outer membrane</location>
    </subcellularLocation>
</comment>
<evidence type="ECO:0000256" key="3">
    <source>
        <dbReference type="ARBA" id="ARBA00022448"/>
    </source>
</evidence>
<keyword evidence="3" id="KW-0813">Transport</keyword>
<dbReference type="PANTHER" id="PTHR30026:SF22">
    <property type="entry name" value="OUTER MEMBRANE EFFLUX PROTEIN"/>
    <property type="match status" value="1"/>
</dbReference>
<protein>
    <recommendedName>
        <fullName evidence="12">Channel protein TolC</fullName>
    </recommendedName>
</protein>
<dbReference type="EMBL" id="SRSC01000005">
    <property type="protein sequence ID" value="TGU70350.1"/>
    <property type="molecule type" value="Genomic_DNA"/>
</dbReference>
<evidence type="ECO:0000256" key="9">
    <source>
        <dbReference type="SAM" id="SignalP"/>
    </source>
</evidence>
<dbReference type="Proteomes" id="UP000306416">
    <property type="component" value="Unassembled WGS sequence"/>
</dbReference>
<dbReference type="PANTHER" id="PTHR30026">
    <property type="entry name" value="OUTER MEMBRANE PROTEIN TOLC"/>
    <property type="match status" value="1"/>
</dbReference>
<dbReference type="Gene3D" id="1.20.1600.10">
    <property type="entry name" value="Outer membrane efflux proteins (OEP)"/>
    <property type="match status" value="1"/>
</dbReference>
<dbReference type="AlphaFoldDB" id="A0A4S1CBK2"/>
<feature type="coiled-coil region" evidence="8">
    <location>
        <begin position="179"/>
        <end position="206"/>
    </location>
</feature>
<dbReference type="InterPro" id="IPR010130">
    <property type="entry name" value="T1SS_OMP_TolC"/>
</dbReference>
<dbReference type="GO" id="GO:0015562">
    <property type="term" value="F:efflux transmembrane transporter activity"/>
    <property type="evidence" value="ECO:0007669"/>
    <property type="project" value="InterPro"/>
</dbReference>
<keyword evidence="5" id="KW-0812">Transmembrane</keyword>
<sequence>MALTSKVMTVVALGMLTSAAGTAHAETLQEAVKYMLQSNPEVRAQYYNKVAREREVRQAKAGYLPTIDASASAGVSRQHEPTFNTVAPATAVVSVRQNVFRFFGTQHEVERQEARARSREYLLGGTAENNALLASRVYLNVLRNEKLLALAQENLTNHLRIHDQVRLRSESGVDRRADFEQVKGRLALAQANVAAAQANLDDSLADYQAVVGYLPGELADPPSVNAEIPKTKEEAEDLAVQGNRTLKSAGADLQERKAQHEAAKSLLYPTLDLALDYRWQKDYNDLPGRREEFLGTATISFNIFNGGWNKARLGQTRSEVYEAEEILNNTKRQTVQSIRLSWDANNSARERLKFLDDYVKAAGQTAEAFAAQWSIGRRTMFDLLDTQAELINAKASLVNAQYDQRYAEYRILNGMSRLLPTLGLQAPDAGGKVTTASSTP</sequence>
<dbReference type="GO" id="GO:0009279">
    <property type="term" value="C:cell outer membrane"/>
    <property type="evidence" value="ECO:0007669"/>
    <property type="project" value="UniProtKB-SubCell"/>
</dbReference>
<dbReference type="GO" id="GO:1990281">
    <property type="term" value="C:efflux pump complex"/>
    <property type="evidence" value="ECO:0007669"/>
    <property type="project" value="TreeGrafter"/>
</dbReference>
<reference evidence="10 11" key="1">
    <citation type="submission" date="2019-04" db="EMBL/GenBank/DDBJ databases">
        <title>Geobacter oryzae sp. nov., ferric-reducing bacteria isolated from paddy soil.</title>
        <authorList>
            <person name="Xu Z."/>
            <person name="Masuda Y."/>
            <person name="Itoh H."/>
            <person name="Senoo K."/>
        </authorList>
    </citation>
    <scope>NUCLEOTIDE SEQUENCE [LARGE SCALE GENOMIC DNA]</scope>
    <source>
        <strain evidence="10 11">Red111</strain>
    </source>
</reference>
<dbReference type="SUPFAM" id="SSF56954">
    <property type="entry name" value="Outer membrane efflux proteins (OEP)"/>
    <property type="match status" value="1"/>
</dbReference>
<accession>A0A4S1CBK2</accession>
<dbReference type="InterPro" id="IPR003423">
    <property type="entry name" value="OMP_efflux"/>
</dbReference>
<evidence type="ECO:0000256" key="2">
    <source>
        <dbReference type="ARBA" id="ARBA00007613"/>
    </source>
</evidence>
<feature type="signal peptide" evidence="9">
    <location>
        <begin position="1"/>
        <end position="25"/>
    </location>
</feature>
<organism evidence="10 11">
    <name type="scientific">Geomonas terrae</name>
    <dbReference type="NCBI Taxonomy" id="2562681"/>
    <lineage>
        <taxon>Bacteria</taxon>
        <taxon>Pseudomonadati</taxon>
        <taxon>Thermodesulfobacteriota</taxon>
        <taxon>Desulfuromonadia</taxon>
        <taxon>Geobacterales</taxon>
        <taxon>Geobacteraceae</taxon>
        <taxon>Geomonas</taxon>
    </lineage>
</organism>
<keyword evidence="6" id="KW-0472">Membrane</keyword>
<gene>
    <name evidence="10" type="ORF">E4633_19375</name>
</gene>
<dbReference type="InterPro" id="IPR051906">
    <property type="entry name" value="TolC-like"/>
</dbReference>
<evidence type="ECO:0000256" key="5">
    <source>
        <dbReference type="ARBA" id="ARBA00022692"/>
    </source>
</evidence>
<keyword evidence="8" id="KW-0175">Coiled coil</keyword>
<evidence type="ECO:0000256" key="7">
    <source>
        <dbReference type="ARBA" id="ARBA00023237"/>
    </source>
</evidence>
<dbReference type="GO" id="GO:0015288">
    <property type="term" value="F:porin activity"/>
    <property type="evidence" value="ECO:0007669"/>
    <property type="project" value="TreeGrafter"/>
</dbReference>